<dbReference type="Gene3D" id="3.80.10.10">
    <property type="entry name" value="Ribonuclease Inhibitor"/>
    <property type="match status" value="1"/>
</dbReference>
<comment type="subcellular location">
    <subcellularLocation>
        <location evidence="1">Cytoplasm</location>
        <location evidence="1">Cytoskeleton</location>
        <location evidence="1">Flagellum axoneme</location>
    </subcellularLocation>
</comment>
<dbReference type="GO" id="GO:0005929">
    <property type="term" value="C:cilium"/>
    <property type="evidence" value="ECO:0007669"/>
    <property type="project" value="TreeGrafter"/>
</dbReference>
<dbReference type="AlphaFoldDB" id="A0AAD9NTC8"/>
<evidence type="ECO:0000256" key="5">
    <source>
        <dbReference type="ARBA" id="ARBA00022846"/>
    </source>
</evidence>
<dbReference type="PANTHER" id="PTHR45973">
    <property type="entry name" value="PROTEIN PHOSPHATASE 1 REGULATORY SUBUNIT SDS22-RELATED"/>
    <property type="match status" value="1"/>
</dbReference>
<evidence type="ECO:0000256" key="1">
    <source>
        <dbReference type="ARBA" id="ARBA00004611"/>
    </source>
</evidence>
<evidence type="ECO:0000256" key="4">
    <source>
        <dbReference type="ARBA" id="ARBA00022737"/>
    </source>
</evidence>
<keyword evidence="13" id="KW-1185">Reference proteome</keyword>
<evidence type="ECO:0000256" key="10">
    <source>
        <dbReference type="ARBA" id="ARBA00038378"/>
    </source>
</evidence>
<keyword evidence="7" id="KW-0969">Cilium</keyword>
<gene>
    <name evidence="12" type="ORF">NP493_386g04024</name>
</gene>
<dbReference type="Pfam" id="PF14580">
    <property type="entry name" value="LRR_9"/>
    <property type="match status" value="1"/>
</dbReference>
<accession>A0AAD9NTC8</accession>
<evidence type="ECO:0000256" key="11">
    <source>
        <dbReference type="ARBA" id="ARBA00040950"/>
    </source>
</evidence>
<organism evidence="12 13">
    <name type="scientific">Ridgeia piscesae</name>
    <name type="common">Tubeworm</name>
    <dbReference type="NCBI Taxonomy" id="27915"/>
    <lineage>
        <taxon>Eukaryota</taxon>
        <taxon>Metazoa</taxon>
        <taxon>Spiralia</taxon>
        <taxon>Lophotrochozoa</taxon>
        <taxon>Annelida</taxon>
        <taxon>Polychaeta</taxon>
        <taxon>Sedentaria</taxon>
        <taxon>Canalipalpata</taxon>
        <taxon>Sabellida</taxon>
        <taxon>Siboglinidae</taxon>
        <taxon>Ridgeia</taxon>
    </lineage>
</organism>
<dbReference type="Proteomes" id="UP001209878">
    <property type="component" value="Unassembled WGS sequence"/>
</dbReference>
<dbReference type="EMBL" id="JAODUO010000387">
    <property type="protein sequence ID" value="KAK2181660.1"/>
    <property type="molecule type" value="Genomic_DNA"/>
</dbReference>
<reference evidence="12" key="1">
    <citation type="journal article" date="2023" name="Mol. Biol. Evol.">
        <title>Third-Generation Sequencing Reveals the Adaptive Role of the Epigenome in Three Deep-Sea Polychaetes.</title>
        <authorList>
            <person name="Perez M."/>
            <person name="Aroh O."/>
            <person name="Sun Y."/>
            <person name="Lan Y."/>
            <person name="Juniper S.K."/>
            <person name="Young C.R."/>
            <person name="Angers B."/>
            <person name="Qian P.Y."/>
        </authorList>
    </citation>
    <scope>NUCLEOTIDE SEQUENCE</scope>
    <source>
        <strain evidence="12">R07B-5</strain>
    </source>
</reference>
<proteinExistence type="inferred from homology"/>
<dbReference type="SMART" id="SM00365">
    <property type="entry name" value="LRR_SD22"/>
    <property type="match status" value="4"/>
</dbReference>
<evidence type="ECO:0000256" key="2">
    <source>
        <dbReference type="ARBA" id="ARBA00022490"/>
    </source>
</evidence>
<evidence type="ECO:0000256" key="8">
    <source>
        <dbReference type="ARBA" id="ARBA00023212"/>
    </source>
</evidence>
<keyword evidence="9" id="KW-0966">Cell projection</keyword>
<keyword evidence="5" id="KW-0282">Flagellum</keyword>
<sequence>MSRLYDTVEPAVIDDDVLMKAVEEQGPKEEAGKIAKEEGIDFLDVTTLRLDFKNILKIDNLWSFTHLVKLQLDNNIIEKIEGLETLTRLVWLDLSFNNIEVIEGLQTLTNLEDLTLYNNRIQKIENMDALTKLHVFSIGNNNVKELDNVSYLRRFTKLQTLNLSGNPISDQADCKLYVIAHLPYLEYLNYRLIDDTSKQAAFTKYDIAIQEMQHDEKIATKKAEEAAKLKAEEELNRLAFVEHLNGPQLFESMYSEDVEGQKLNKMPGLPEMLQIYRDRFMVICVQLFEYALDKHGERNVEVDMFFECINEAKTENRTIGIAKIDEFMEYKNELWNLLNTTTDSKLQEEKVNEYNERASELWDVLMGIEMQLVDQLEESIKDFERNLSDMVAAFIEYVQGQFTQCRDLETQHHEKLLELSIMNLEKVVKNEMEEEMPEDLRDLFIDKDTLINAVSASHDVHLLKIDNREDTIITQVNSWMSNLLNKIHDEEEVERNRSRVTEICNLIDHLREEVDTLDWPNY</sequence>
<dbReference type="InterPro" id="IPR001611">
    <property type="entry name" value="Leu-rich_rpt"/>
</dbReference>
<dbReference type="PANTHER" id="PTHR45973:SF12">
    <property type="entry name" value="DYNEIN REGULATORY COMPLEX SUBUNIT 3"/>
    <property type="match status" value="1"/>
</dbReference>
<evidence type="ECO:0000256" key="3">
    <source>
        <dbReference type="ARBA" id="ARBA00022614"/>
    </source>
</evidence>
<keyword evidence="2" id="KW-0963">Cytoplasm</keyword>
<keyword evidence="8" id="KW-0206">Cytoskeleton</keyword>
<dbReference type="InterPro" id="IPR050576">
    <property type="entry name" value="Cilia_flagella_integrity"/>
</dbReference>
<keyword evidence="6" id="KW-0175">Coiled coil</keyword>
<keyword evidence="3" id="KW-0433">Leucine-rich repeat</keyword>
<evidence type="ECO:0000256" key="7">
    <source>
        <dbReference type="ARBA" id="ARBA00023069"/>
    </source>
</evidence>
<evidence type="ECO:0000256" key="9">
    <source>
        <dbReference type="ARBA" id="ARBA00023273"/>
    </source>
</evidence>
<dbReference type="InterPro" id="IPR032675">
    <property type="entry name" value="LRR_dom_sf"/>
</dbReference>
<name>A0AAD9NTC8_RIDPI</name>
<evidence type="ECO:0000313" key="12">
    <source>
        <dbReference type="EMBL" id="KAK2181660.1"/>
    </source>
</evidence>
<keyword evidence="4" id="KW-0677">Repeat</keyword>
<protein>
    <recommendedName>
        <fullName evidence="11">Dynein regulatory complex subunit 3</fullName>
    </recommendedName>
</protein>
<evidence type="ECO:0000256" key="6">
    <source>
        <dbReference type="ARBA" id="ARBA00023054"/>
    </source>
</evidence>
<evidence type="ECO:0000313" key="13">
    <source>
        <dbReference type="Proteomes" id="UP001209878"/>
    </source>
</evidence>
<dbReference type="PROSITE" id="PS51450">
    <property type="entry name" value="LRR"/>
    <property type="match status" value="3"/>
</dbReference>
<comment type="similarity">
    <text evidence="10">Belongs to the DRC3 family.</text>
</comment>
<dbReference type="SUPFAM" id="SSF52075">
    <property type="entry name" value="Outer arm dynein light chain 1"/>
    <property type="match status" value="1"/>
</dbReference>
<comment type="caution">
    <text evidence="12">The sequence shown here is derived from an EMBL/GenBank/DDBJ whole genome shotgun (WGS) entry which is preliminary data.</text>
</comment>